<protein>
    <recommendedName>
        <fullName evidence="4">Core-binding (CB) domain-containing protein</fullName>
    </recommendedName>
</protein>
<evidence type="ECO:0000313" key="3">
    <source>
        <dbReference type="Proteomes" id="UP000001520"/>
    </source>
</evidence>
<dbReference type="KEGG" id="ddf:DEFDS_0871"/>
<dbReference type="EMBL" id="AP011529">
    <property type="protein sequence ID" value="BAI80347.1"/>
    <property type="molecule type" value="Genomic_DNA"/>
</dbReference>
<dbReference type="Proteomes" id="UP000001520">
    <property type="component" value="Chromosome"/>
</dbReference>
<keyword evidence="3" id="KW-1185">Reference proteome</keyword>
<dbReference type="Gene3D" id="1.10.150.130">
    <property type="match status" value="1"/>
</dbReference>
<evidence type="ECO:0000256" key="1">
    <source>
        <dbReference type="ARBA" id="ARBA00023125"/>
    </source>
</evidence>
<proteinExistence type="predicted"/>
<keyword evidence="1" id="KW-0238">DNA-binding</keyword>
<dbReference type="eggNOG" id="ENOG5032CBM">
    <property type="taxonomic scope" value="Bacteria"/>
</dbReference>
<gene>
    <name evidence="2" type="ordered locus">DEFDS_0871</name>
</gene>
<sequence>MRLWDQFVRRYRLTGSRTTVKQYHRLLKNYFFPFLEERTTLKYLDHLNQDFLNGFYNFIQSHVRKGEMSKSYAKDCLYAVNKFISVFNRKHKKNLKQYDVSAFLATLEGFKHIKVSAEEYENIKQWRNLYGKVPPPEKIN</sequence>
<dbReference type="GO" id="GO:0003677">
    <property type="term" value="F:DNA binding"/>
    <property type="evidence" value="ECO:0007669"/>
    <property type="project" value="UniProtKB-KW"/>
</dbReference>
<accession>D3PCM4</accession>
<name>D3PCM4_DEFDS</name>
<evidence type="ECO:0000313" key="2">
    <source>
        <dbReference type="EMBL" id="BAI80347.1"/>
    </source>
</evidence>
<dbReference type="InterPro" id="IPR010998">
    <property type="entry name" value="Integrase_recombinase_N"/>
</dbReference>
<reference evidence="2 3" key="1">
    <citation type="journal article" date="2010" name="DNA Res.">
        <title>Bacterial lifestyle in a deep-sea hydrothermal vent chimney revealed by the genome sequence of the thermophilic bacterium Deferribacter desulfuricans SSM1.</title>
        <authorList>
            <person name="Takaki Y."/>
            <person name="Shimamura S."/>
            <person name="Nakagawa S."/>
            <person name="Fukuhara Y."/>
            <person name="Horikawa H."/>
            <person name="Ankai A."/>
            <person name="Harada T."/>
            <person name="Hosoyama A."/>
            <person name="Oguchi A."/>
            <person name="Fukui S."/>
            <person name="Fujita N."/>
            <person name="Takami H."/>
            <person name="Takai K."/>
        </authorList>
    </citation>
    <scope>NUCLEOTIDE SEQUENCE [LARGE SCALE GENOMIC DNA]</scope>
    <source>
        <strain evidence="3">DSM 14783 / JCM 11476 / NBRC 101012 / SSM1</strain>
    </source>
</reference>
<dbReference type="OrthoDB" id="9861285at2"/>
<dbReference type="RefSeq" id="WP_013007595.1">
    <property type="nucleotide sequence ID" value="NC_013939.1"/>
</dbReference>
<evidence type="ECO:0008006" key="4">
    <source>
        <dbReference type="Google" id="ProtNLM"/>
    </source>
</evidence>
<dbReference type="AlphaFoldDB" id="D3PCM4"/>
<dbReference type="HOGENOM" id="CLU_1872386_0_0_0"/>
<organism evidence="2 3">
    <name type="scientific">Deferribacter desulfuricans (strain DSM 14783 / JCM 11476 / NBRC 101012 / SSM1)</name>
    <dbReference type="NCBI Taxonomy" id="639282"/>
    <lineage>
        <taxon>Bacteria</taxon>
        <taxon>Pseudomonadati</taxon>
        <taxon>Deferribacterota</taxon>
        <taxon>Deferribacteres</taxon>
        <taxon>Deferribacterales</taxon>
        <taxon>Deferribacteraceae</taxon>
        <taxon>Deferribacter</taxon>
    </lineage>
</organism>